<gene>
    <name evidence="7" type="ORF">BJG266_LOCUS34668</name>
    <name evidence="6" type="ORF">QVE165_LOCUS21516</name>
</gene>
<evidence type="ECO:0000313" key="7">
    <source>
        <dbReference type="EMBL" id="CAF1345680.1"/>
    </source>
</evidence>
<dbReference type="EMBL" id="CAJNOI010000790">
    <property type="protein sequence ID" value="CAF1345680.1"/>
    <property type="molecule type" value="Genomic_DNA"/>
</dbReference>
<reference evidence="6" key="1">
    <citation type="submission" date="2021-02" db="EMBL/GenBank/DDBJ databases">
        <authorList>
            <person name="Nowell W R."/>
        </authorList>
    </citation>
    <scope>NUCLEOTIDE SEQUENCE</scope>
</reference>
<dbReference type="AlphaFoldDB" id="A0A814QR60"/>
<evidence type="ECO:0000313" key="6">
    <source>
        <dbReference type="EMBL" id="CAF1123298.1"/>
    </source>
</evidence>
<keyword evidence="3" id="KW-0862">Zinc</keyword>
<feature type="domain" description="RING-type" evidence="5">
    <location>
        <begin position="264"/>
        <end position="307"/>
    </location>
</feature>
<dbReference type="Gene3D" id="3.30.40.10">
    <property type="entry name" value="Zinc/RING finger domain, C3HC4 (zinc finger)"/>
    <property type="match status" value="1"/>
</dbReference>
<dbReference type="InterPro" id="IPR001841">
    <property type="entry name" value="Znf_RING"/>
</dbReference>
<dbReference type="GO" id="GO:0016567">
    <property type="term" value="P:protein ubiquitination"/>
    <property type="evidence" value="ECO:0007669"/>
    <property type="project" value="TreeGrafter"/>
</dbReference>
<evidence type="ECO:0000256" key="2">
    <source>
        <dbReference type="ARBA" id="ARBA00022771"/>
    </source>
</evidence>
<evidence type="ECO:0000256" key="3">
    <source>
        <dbReference type="ARBA" id="ARBA00022833"/>
    </source>
</evidence>
<dbReference type="Proteomes" id="UP000663877">
    <property type="component" value="Unassembled WGS sequence"/>
</dbReference>
<keyword evidence="2 4" id="KW-0863">Zinc-finger</keyword>
<dbReference type="GO" id="GO:0005737">
    <property type="term" value="C:cytoplasm"/>
    <property type="evidence" value="ECO:0007669"/>
    <property type="project" value="TreeGrafter"/>
</dbReference>
<dbReference type="EMBL" id="CAJNOM010000139">
    <property type="protein sequence ID" value="CAF1123298.1"/>
    <property type="molecule type" value="Genomic_DNA"/>
</dbReference>
<sequence>MNLTPAVIEELRVLNVDGSPHRQLLRLGRLIQKSSSKYTENLVIIRKNRRKLFVVLLKMNGNERLDLADESSPFIVCPVTDIRKITHAGGICYGEDSSWIRWPWPDTATGENEYAIWLHDRLLEISDVYKQRSPIQINEMIDIYSFHEAIVKYEQRLRDEPYKKPQRYKRGRALTRSDLVYSVQPLAVNTTTAHNSLLPVLIHEENNRQHFKIERQSTTQYWNNPWAPVTPATAEFIAQFRLDHEHEHNQQVVNADMRKKKIKCTICLKKLKTNNSYARWPCPDAHLFHYKCMLKSLRERNTCPVCRHEVTSIPAISLYGILA</sequence>
<evidence type="ECO:0000313" key="8">
    <source>
        <dbReference type="Proteomes" id="UP000663832"/>
    </source>
</evidence>
<organism evidence="6 8">
    <name type="scientific">Adineta steineri</name>
    <dbReference type="NCBI Taxonomy" id="433720"/>
    <lineage>
        <taxon>Eukaryota</taxon>
        <taxon>Metazoa</taxon>
        <taxon>Spiralia</taxon>
        <taxon>Gnathifera</taxon>
        <taxon>Rotifera</taxon>
        <taxon>Eurotatoria</taxon>
        <taxon>Bdelloidea</taxon>
        <taxon>Adinetida</taxon>
        <taxon>Adinetidae</taxon>
        <taxon>Adineta</taxon>
    </lineage>
</organism>
<protein>
    <recommendedName>
        <fullName evidence="5">RING-type domain-containing protein</fullName>
    </recommendedName>
</protein>
<evidence type="ECO:0000259" key="5">
    <source>
        <dbReference type="PROSITE" id="PS50089"/>
    </source>
</evidence>
<dbReference type="InterPro" id="IPR013083">
    <property type="entry name" value="Znf_RING/FYVE/PHD"/>
</dbReference>
<dbReference type="PROSITE" id="PS50089">
    <property type="entry name" value="ZF_RING_2"/>
    <property type="match status" value="1"/>
</dbReference>
<comment type="caution">
    <text evidence="6">The sequence shown here is derived from an EMBL/GenBank/DDBJ whole genome shotgun (WGS) entry which is preliminary data.</text>
</comment>
<accession>A0A814QR60</accession>
<dbReference type="PANTHER" id="PTHR15710:SF243">
    <property type="entry name" value="E3 UBIQUITIN-PROTEIN LIGASE PRAJA-2 ISOFORM X1"/>
    <property type="match status" value="1"/>
</dbReference>
<dbReference type="GO" id="GO:0008270">
    <property type="term" value="F:zinc ion binding"/>
    <property type="evidence" value="ECO:0007669"/>
    <property type="project" value="UniProtKB-KW"/>
</dbReference>
<dbReference type="OrthoDB" id="4752984at2759"/>
<keyword evidence="1" id="KW-0479">Metal-binding</keyword>
<dbReference type="GO" id="GO:0061630">
    <property type="term" value="F:ubiquitin protein ligase activity"/>
    <property type="evidence" value="ECO:0007669"/>
    <property type="project" value="TreeGrafter"/>
</dbReference>
<name>A0A814QR60_9BILA</name>
<dbReference type="PANTHER" id="PTHR15710">
    <property type="entry name" value="E3 UBIQUITIN-PROTEIN LIGASE PRAJA"/>
    <property type="match status" value="1"/>
</dbReference>
<keyword evidence="8" id="KW-1185">Reference proteome</keyword>
<dbReference type="Proteomes" id="UP000663832">
    <property type="component" value="Unassembled WGS sequence"/>
</dbReference>
<dbReference type="SUPFAM" id="SSF57850">
    <property type="entry name" value="RING/U-box"/>
    <property type="match status" value="1"/>
</dbReference>
<dbReference type="Pfam" id="PF13639">
    <property type="entry name" value="zf-RING_2"/>
    <property type="match status" value="1"/>
</dbReference>
<evidence type="ECO:0000256" key="4">
    <source>
        <dbReference type="PROSITE-ProRule" id="PRU00175"/>
    </source>
</evidence>
<evidence type="ECO:0000256" key="1">
    <source>
        <dbReference type="ARBA" id="ARBA00022723"/>
    </source>
</evidence>
<proteinExistence type="predicted"/>